<gene>
    <name evidence="1" type="ORF">E0486_16420</name>
</gene>
<sequence>MKRIFLRAIPFILFCGCISNDKTERQKIRNEFDSVNTIYNFEGLNLIARFAECGEFGGHREKIAIAAEGQSLQCTYSVFPFNCDSLDYYRINGERVSPISVRTRTVGNRDLGAIKEYLGFLNRAWTDRQNGLPGGEVYSAVGKDSSLVLVAYGHDERNRQAYKKLVAALFP</sequence>
<dbReference type="AlphaFoldDB" id="A0A4R4DWL0"/>
<evidence type="ECO:0000313" key="1">
    <source>
        <dbReference type="EMBL" id="TCZ66931.1"/>
    </source>
</evidence>
<comment type="caution">
    <text evidence="1">The sequence shown here is derived from an EMBL/GenBank/DDBJ whole genome shotgun (WGS) entry which is preliminary data.</text>
</comment>
<accession>A0A4R4DWL0</accession>
<dbReference type="Proteomes" id="UP000295164">
    <property type="component" value="Unassembled WGS sequence"/>
</dbReference>
<dbReference type="OrthoDB" id="881550at2"/>
<organism evidence="1 2">
    <name type="scientific">Flaviaesturariibacter aridisoli</name>
    <dbReference type="NCBI Taxonomy" id="2545761"/>
    <lineage>
        <taxon>Bacteria</taxon>
        <taxon>Pseudomonadati</taxon>
        <taxon>Bacteroidota</taxon>
        <taxon>Chitinophagia</taxon>
        <taxon>Chitinophagales</taxon>
        <taxon>Chitinophagaceae</taxon>
        <taxon>Flaviaestuariibacter</taxon>
    </lineage>
</organism>
<dbReference type="EMBL" id="SKFH01000041">
    <property type="protein sequence ID" value="TCZ66931.1"/>
    <property type="molecule type" value="Genomic_DNA"/>
</dbReference>
<dbReference type="RefSeq" id="WP_131853781.1">
    <property type="nucleotide sequence ID" value="NZ_SKFH01000041.1"/>
</dbReference>
<name>A0A4R4DWL0_9BACT</name>
<proteinExistence type="predicted"/>
<protein>
    <submittedName>
        <fullName evidence="1">Uncharacterized protein</fullName>
    </submittedName>
</protein>
<keyword evidence="2" id="KW-1185">Reference proteome</keyword>
<reference evidence="1 2" key="1">
    <citation type="submission" date="2019-03" db="EMBL/GenBank/DDBJ databases">
        <authorList>
            <person name="Kim M.K.M."/>
        </authorList>
    </citation>
    <scope>NUCLEOTIDE SEQUENCE [LARGE SCALE GENOMIC DNA]</scope>
    <source>
        <strain evidence="1 2">17J68-15</strain>
    </source>
</reference>
<evidence type="ECO:0000313" key="2">
    <source>
        <dbReference type="Proteomes" id="UP000295164"/>
    </source>
</evidence>